<reference evidence="3" key="1">
    <citation type="submission" date="2020-05" db="EMBL/GenBank/DDBJ databases">
        <authorList>
            <person name="Chiriac C."/>
            <person name="Salcher M."/>
            <person name="Ghai R."/>
            <person name="Kavagutti S V."/>
        </authorList>
    </citation>
    <scope>NUCLEOTIDE SEQUENCE</scope>
</reference>
<protein>
    <submittedName>
        <fullName evidence="3">Uncharacterized protein</fullName>
    </submittedName>
</protein>
<proteinExistence type="predicted"/>
<evidence type="ECO:0000313" key="1">
    <source>
        <dbReference type="EMBL" id="CAB4164125.1"/>
    </source>
</evidence>
<dbReference type="EMBL" id="LR797099">
    <property type="protein sequence ID" value="CAB4186715.1"/>
    <property type="molecule type" value="Genomic_DNA"/>
</dbReference>
<sequence length="74" mass="8028">MNLAIGSRVRWESMAGVKRGIITNIVLAPSAAGQVTPWIDIACIITKDEKITNPVRLCASDSSLKMMKVSQVDQ</sequence>
<evidence type="ECO:0000313" key="2">
    <source>
        <dbReference type="EMBL" id="CAB4165635.1"/>
    </source>
</evidence>
<dbReference type="EMBL" id="LR796758">
    <property type="protein sequence ID" value="CAB4164125.1"/>
    <property type="molecule type" value="Genomic_DNA"/>
</dbReference>
<dbReference type="EMBL" id="LR796776">
    <property type="protein sequence ID" value="CAB4165635.1"/>
    <property type="molecule type" value="Genomic_DNA"/>
</dbReference>
<evidence type="ECO:0000313" key="4">
    <source>
        <dbReference type="EMBL" id="CAB4220901.1"/>
    </source>
</evidence>
<accession>A0A6J5R163</accession>
<gene>
    <name evidence="3" type="ORF">UFOVP1146_61</name>
    <name evidence="4" type="ORF">UFOVP1638_84</name>
    <name evidence="1" type="ORF">UFOVP812_394</name>
    <name evidence="2" type="ORF">UFOVP818_171</name>
</gene>
<organism evidence="3">
    <name type="scientific">uncultured Caudovirales phage</name>
    <dbReference type="NCBI Taxonomy" id="2100421"/>
    <lineage>
        <taxon>Viruses</taxon>
        <taxon>Duplodnaviria</taxon>
        <taxon>Heunggongvirae</taxon>
        <taxon>Uroviricota</taxon>
        <taxon>Caudoviricetes</taxon>
        <taxon>Peduoviridae</taxon>
        <taxon>Maltschvirus</taxon>
        <taxon>Maltschvirus maltsch</taxon>
    </lineage>
</organism>
<evidence type="ECO:0000313" key="3">
    <source>
        <dbReference type="EMBL" id="CAB4186715.1"/>
    </source>
</evidence>
<name>A0A6J5R163_9CAUD</name>
<dbReference type="EMBL" id="LR797502">
    <property type="protein sequence ID" value="CAB4220901.1"/>
    <property type="molecule type" value="Genomic_DNA"/>
</dbReference>